<evidence type="ECO:0000313" key="1">
    <source>
        <dbReference type="EMBL" id="MPC66659.1"/>
    </source>
</evidence>
<proteinExistence type="predicted"/>
<keyword evidence="2" id="KW-1185">Reference proteome</keyword>
<dbReference type="EMBL" id="VSRR010025082">
    <property type="protein sequence ID" value="MPC66659.1"/>
    <property type="molecule type" value="Genomic_DNA"/>
</dbReference>
<name>A0A5B7HA25_PORTR</name>
<evidence type="ECO:0000313" key="2">
    <source>
        <dbReference type="Proteomes" id="UP000324222"/>
    </source>
</evidence>
<organism evidence="1 2">
    <name type="scientific">Portunus trituberculatus</name>
    <name type="common">Swimming crab</name>
    <name type="synonym">Neptunus trituberculatus</name>
    <dbReference type="NCBI Taxonomy" id="210409"/>
    <lineage>
        <taxon>Eukaryota</taxon>
        <taxon>Metazoa</taxon>
        <taxon>Ecdysozoa</taxon>
        <taxon>Arthropoda</taxon>
        <taxon>Crustacea</taxon>
        <taxon>Multicrustacea</taxon>
        <taxon>Malacostraca</taxon>
        <taxon>Eumalacostraca</taxon>
        <taxon>Eucarida</taxon>
        <taxon>Decapoda</taxon>
        <taxon>Pleocyemata</taxon>
        <taxon>Brachyura</taxon>
        <taxon>Eubrachyura</taxon>
        <taxon>Portunoidea</taxon>
        <taxon>Portunidae</taxon>
        <taxon>Portuninae</taxon>
        <taxon>Portunus</taxon>
    </lineage>
</organism>
<sequence>MACDIRASQCRVMLAGPSGGVSHTAAHHASWPAYSIRDVWRLMSNTEPSTKCTSLETPRTPKHIWFHCTTAARMEVFQAIRATHR</sequence>
<gene>
    <name evidence="1" type="ORF">E2C01_060811</name>
</gene>
<comment type="caution">
    <text evidence="1">The sequence shown here is derived from an EMBL/GenBank/DDBJ whole genome shotgun (WGS) entry which is preliminary data.</text>
</comment>
<reference evidence="1 2" key="1">
    <citation type="submission" date="2019-05" db="EMBL/GenBank/DDBJ databases">
        <title>Another draft genome of Portunus trituberculatus and its Hox gene families provides insights of decapod evolution.</title>
        <authorList>
            <person name="Jeong J.-H."/>
            <person name="Song I."/>
            <person name="Kim S."/>
            <person name="Choi T."/>
            <person name="Kim D."/>
            <person name="Ryu S."/>
            <person name="Kim W."/>
        </authorList>
    </citation>
    <scope>NUCLEOTIDE SEQUENCE [LARGE SCALE GENOMIC DNA]</scope>
    <source>
        <tissue evidence="1">Muscle</tissue>
    </source>
</reference>
<dbReference type="AlphaFoldDB" id="A0A5B7HA25"/>
<protein>
    <submittedName>
        <fullName evidence="1">Uncharacterized protein</fullName>
    </submittedName>
</protein>
<accession>A0A5B7HA25</accession>
<dbReference type="Proteomes" id="UP000324222">
    <property type="component" value="Unassembled WGS sequence"/>
</dbReference>